<dbReference type="EMBL" id="AP027452">
    <property type="protein sequence ID" value="BDY28255.1"/>
    <property type="molecule type" value="Genomic_DNA"/>
</dbReference>
<dbReference type="Pfam" id="PF08817">
    <property type="entry name" value="YukD"/>
    <property type="match status" value="1"/>
</dbReference>
<evidence type="ECO:0000259" key="9">
    <source>
        <dbReference type="Pfam" id="PF19053"/>
    </source>
</evidence>
<keyword evidence="6 8" id="KW-0472">Membrane</keyword>
<evidence type="ECO:0000256" key="8">
    <source>
        <dbReference type="SAM" id="Phobius"/>
    </source>
</evidence>
<feature type="transmembrane region" description="Helical" evidence="8">
    <location>
        <begin position="381"/>
        <end position="399"/>
    </location>
</feature>
<protein>
    <recommendedName>
        <fullName evidence="9">EccD-like transmembrane domain-containing protein</fullName>
    </recommendedName>
</protein>
<evidence type="ECO:0000256" key="4">
    <source>
        <dbReference type="ARBA" id="ARBA00022692"/>
    </source>
</evidence>
<feature type="transmembrane region" description="Helical" evidence="8">
    <location>
        <begin position="141"/>
        <end position="163"/>
    </location>
</feature>
<evidence type="ECO:0000313" key="11">
    <source>
        <dbReference type="Proteomes" id="UP001241092"/>
    </source>
</evidence>
<dbReference type="GO" id="GO:0005886">
    <property type="term" value="C:plasma membrane"/>
    <property type="evidence" value="ECO:0007669"/>
    <property type="project" value="UniProtKB-SubCell"/>
</dbReference>
<feature type="transmembrane region" description="Helical" evidence="8">
    <location>
        <begin position="467"/>
        <end position="488"/>
    </location>
</feature>
<feature type="transmembrane region" description="Helical" evidence="8">
    <location>
        <begin position="275"/>
        <end position="292"/>
    </location>
</feature>
<sequence length="493" mass="51709">MTGVRELVQVRVVPAAPQHVRLSVVGGRTQLDVSLPLDAPIASLMPELVKLVESRDVADRSEDTSAKEAKRNFWVLSRADDAEPLSPDATLRSAGVENGALLRLTAERALSAPTLYDDVVDAAARLNRASYAGWDAVAAKWMAFTGVLLTSLALLYFLVADAFEAHRPALVGVSIVAALTLVGVGALAHRSYREPAAGAVLGWAAIPIASGVVWALSSGWGGYALAAGCAGLIVILLGFYRAIGTGHWGYLAGGVFFGLAGLALLVHQVGVRTDFVGSGLAVVGILTCLTVPRMTAPLERFKAPTAADEPDREDTLFQNPFDTPPRAIRADGEEAADSTPTAEGVWDRVRSAMLTRSALYTGLAAAAAVGAAVVLSSQERVHWSGLTFAVTCTVALSLYTRRPGTPVERASLAVPALALAVYTGWAAQNGSQPIPLVAFGLLLVAAVVCAVVAMVRTTDDRFATVLAYLEYLASAALIPLALWVTGIYSRLEI</sequence>
<evidence type="ECO:0000313" key="10">
    <source>
        <dbReference type="EMBL" id="BDY28255.1"/>
    </source>
</evidence>
<feature type="transmembrane region" description="Helical" evidence="8">
    <location>
        <begin position="358"/>
        <end position="375"/>
    </location>
</feature>
<dbReference type="Proteomes" id="UP001241092">
    <property type="component" value="Chromosome"/>
</dbReference>
<keyword evidence="3" id="KW-1003">Cell membrane</keyword>
<evidence type="ECO:0000256" key="1">
    <source>
        <dbReference type="ARBA" id="ARBA00004651"/>
    </source>
</evidence>
<accession>A0AAI8XMU8</accession>
<feature type="transmembrane region" description="Helical" evidence="8">
    <location>
        <begin position="411"/>
        <end position="428"/>
    </location>
</feature>
<evidence type="ECO:0000256" key="5">
    <source>
        <dbReference type="ARBA" id="ARBA00022989"/>
    </source>
</evidence>
<dbReference type="Gene3D" id="3.10.20.90">
    <property type="entry name" value="Phosphatidylinositol 3-kinase Catalytic Subunit, Chain A, domain 1"/>
    <property type="match status" value="1"/>
</dbReference>
<dbReference type="PIRSF" id="PIRSF017804">
    <property type="entry name" value="Secretion_EccD1"/>
    <property type="match status" value="1"/>
</dbReference>
<evidence type="ECO:0000256" key="3">
    <source>
        <dbReference type="ARBA" id="ARBA00022475"/>
    </source>
</evidence>
<feature type="transmembrane region" description="Helical" evidence="8">
    <location>
        <begin position="250"/>
        <end position="269"/>
    </location>
</feature>
<feature type="transmembrane region" description="Helical" evidence="8">
    <location>
        <begin position="200"/>
        <end position="217"/>
    </location>
</feature>
<feature type="transmembrane region" description="Helical" evidence="8">
    <location>
        <begin position="169"/>
        <end position="188"/>
    </location>
</feature>
<keyword evidence="5 8" id="KW-1133">Transmembrane helix</keyword>
<keyword evidence="4 8" id="KW-0812">Transmembrane</keyword>
<dbReference type="Pfam" id="PF19053">
    <property type="entry name" value="EccD"/>
    <property type="match status" value="1"/>
</dbReference>
<dbReference type="NCBIfam" id="TIGR03920">
    <property type="entry name" value="T7SS_EccD"/>
    <property type="match status" value="1"/>
</dbReference>
<dbReference type="InterPro" id="IPR024962">
    <property type="entry name" value="YukD-like"/>
</dbReference>
<comment type="subcellular location">
    <subcellularLocation>
        <location evidence="1">Cell membrane</location>
        <topology evidence="1">Multi-pass membrane protein</topology>
    </subcellularLocation>
</comment>
<dbReference type="InterPro" id="IPR044049">
    <property type="entry name" value="EccD_transm"/>
</dbReference>
<evidence type="ECO:0000256" key="6">
    <source>
        <dbReference type="ARBA" id="ARBA00023136"/>
    </source>
</evidence>
<feature type="region of interest" description="Disordered" evidence="7">
    <location>
        <begin position="303"/>
        <end position="323"/>
    </location>
</feature>
<reference evidence="10" key="1">
    <citation type="submission" date="2023-03" db="EMBL/GenBank/DDBJ databases">
        <title>Draft genome sequence of a Mycolicibacterium mageritense strain H4_3_1 isolated from a hybrid biological-inorganic system reactor.</title>
        <authorList>
            <person name="Feng X."/>
            <person name="Kazama D."/>
            <person name="Sato K."/>
            <person name="Kobayashi H."/>
        </authorList>
    </citation>
    <scope>NUCLEOTIDE SEQUENCE</scope>
    <source>
        <strain evidence="10">H4_3_1</strain>
    </source>
</reference>
<comment type="similarity">
    <text evidence="2">Belongs to the EccD/Snm4 family.</text>
</comment>
<feature type="transmembrane region" description="Helical" evidence="8">
    <location>
        <begin position="223"/>
        <end position="243"/>
    </location>
</feature>
<evidence type="ECO:0000256" key="2">
    <source>
        <dbReference type="ARBA" id="ARBA00006162"/>
    </source>
</evidence>
<gene>
    <name evidence="10" type="ORF">hbim_02186</name>
</gene>
<organism evidence="10 11">
    <name type="scientific">Mycolicibacterium mageritense</name>
    <name type="common">Mycobacterium mageritense</name>
    <dbReference type="NCBI Taxonomy" id="53462"/>
    <lineage>
        <taxon>Bacteria</taxon>
        <taxon>Bacillati</taxon>
        <taxon>Actinomycetota</taxon>
        <taxon>Actinomycetes</taxon>
        <taxon>Mycobacteriales</taxon>
        <taxon>Mycobacteriaceae</taxon>
        <taxon>Mycolicibacterium</taxon>
    </lineage>
</organism>
<feature type="domain" description="EccD-like transmembrane" evidence="9">
    <location>
        <begin position="145"/>
        <end position="491"/>
    </location>
</feature>
<dbReference type="AlphaFoldDB" id="A0AAI8XMU8"/>
<evidence type="ECO:0000256" key="7">
    <source>
        <dbReference type="SAM" id="MobiDB-lite"/>
    </source>
</evidence>
<feature type="transmembrane region" description="Helical" evidence="8">
    <location>
        <begin position="434"/>
        <end position="455"/>
    </location>
</feature>
<dbReference type="InterPro" id="IPR006707">
    <property type="entry name" value="T7SS_EccD"/>
</dbReference>
<name>A0AAI8XMU8_MYCME</name>
<dbReference type="RefSeq" id="WP_286214784.1">
    <property type="nucleotide sequence ID" value="NZ_AP027452.1"/>
</dbReference>
<proteinExistence type="inferred from homology"/>